<dbReference type="InterPro" id="IPR054416">
    <property type="entry name" value="GST_UstS-like_C"/>
</dbReference>
<dbReference type="Pfam" id="PF13409">
    <property type="entry name" value="GST_N_2"/>
    <property type="match status" value="1"/>
</dbReference>
<dbReference type="InterPro" id="IPR036249">
    <property type="entry name" value="Thioredoxin-like_sf"/>
</dbReference>
<protein>
    <recommendedName>
        <fullName evidence="5">GST N-terminal domain-containing protein</fullName>
    </recommendedName>
</protein>
<proteinExistence type="predicted"/>
<comment type="caution">
    <text evidence="3">The sequence shown here is derived from an EMBL/GenBank/DDBJ whole genome shotgun (WGS) entry which is preliminary data.</text>
</comment>
<dbReference type="AlphaFoldDB" id="A0A9P5Z4N5"/>
<organism evidence="3 4">
    <name type="scientific">Pholiota conissans</name>
    <dbReference type="NCBI Taxonomy" id="109636"/>
    <lineage>
        <taxon>Eukaryota</taxon>
        <taxon>Fungi</taxon>
        <taxon>Dikarya</taxon>
        <taxon>Basidiomycota</taxon>
        <taxon>Agaricomycotina</taxon>
        <taxon>Agaricomycetes</taxon>
        <taxon>Agaricomycetidae</taxon>
        <taxon>Agaricales</taxon>
        <taxon>Agaricineae</taxon>
        <taxon>Strophariaceae</taxon>
        <taxon>Pholiota</taxon>
    </lineage>
</organism>
<evidence type="ECO:0000313" key="4">
    <source>
        <dbReference type="Proteomes" id="UP000807469"/>
    </source>
</evidence>
<name>A0A9P5Z4N5_9AGAR</name>
<dbReference type="Gene3D" id="1.20.1050.10">
    <property type="match status" value="1"/>
</dbReference>
<dbReference type="EMBL" id="MU155192">
    <property type="protein sequence ID" value="KAF9480598.1"/>
    <property type="molecule type" value="Genomic_DNA"/>
</dbReference>
<reference evidence="3" key="1">
    <citation type="submission" date="2020-11" db="EMBL/GenBank/DDBJ databases">
        <authorList>
            <consortium name="DOE Joint Genome Institute"/>
            <person name="Ahrendt S."/>
            <person name="Riley R."/>
            <person name="Andreopoulos W."/>
            <person name="Labutti K."/>
            <person name="Pangilinan J."/>
            <person name="Ruiz-Duenas F.J."/>
            <person name="Barrasa J.M."/>
            <person name="Sanchez-Garcia M."/>
            <person name="Camarero S."/>
            <person name="Miyauchi S."/>
            <person name="Serrano A."/>
            <person name="Linde D."/>
            <person name="Babiker R."/>
            <person name="Drula E."/>
            <person name="Ayuso-Fernandez I."/>
            <person name="Pacheco R."/>
            <person name="Padilla G."/>
            <person name="Ferreira P."/>
            <person name="Barriuso J."/>
            <person name="Kellner H."/>
            <person name="Castanera R."/>
            <person name="Alfaro M."/>
            <person name="Ramirez L."/>
            <person name="Pisabarro A.G."/>
            <person name="Kuo A."/>
            <person name="Tritt A."/>
            <person name="Lipzen A."/>
            <person name="He G."/>
            <person name="Yan M."/>
            <person name="Ng V."/>
            <person name="Cullen D."/>
            <person name="Martin F."/>
            <person name="Rosso M.-N."/>
            <person name="Henrissat B."/>
            <person name="Hibbett D."/>
            <person name="Martinez A.T."/>
            <person name="Grigoriev I.V."/>
        </authorList>
    </citation>
    <scope>NUCLEOTIDE SEQUENCE</scope>
    <source>
        <strain evidence="3">CIRM-BRFM 674</strain>
    </source>
</reference>
<dbReference type="Gene3D" id="3.40.30.10">
    <property type="entry name" value="Glutaredoxin"/>
    <property type="match status" value="2"/>
</dbReference>
<evidence type="ECO:0000259" key="2">
    <source>
        <dbReference type="Pfam" id="PF22041"/>
    </source>
</evidence>
<evidence type="ECO:0000313" key="3">
    <source>
        <dbReference type="EMBL" id="KAF9480598.1"/>
    </source>
</evidence>
<dbReference type="Proteomes" id="UP000807469">
    <property type="component" value="Unassembled WGS sequence"/>
</dbReference>
<feature type="domain" description="Glutathione S-transferase UstS-like C-terminal" evidence="2">
    <location>
        <begin position="142"/>
        <end position="215"/>
    </location>
</feature>
<keyword evidence="4" id="KW-1185">Reference proteome</keyword>
<dbReference type="SUPFAM" id="SSF52833">
    <property type="entry name" value="Thioredoxin-like"/>
    <property type="match status" value="1"/>
</dbReference>
<dbReference type="Pfam" id="PF22041">
    <property type="entry name" value="GST_C_7"/>
    <property type="match status" value="1"/>
</dbReference>
<evidence type="ECO:0008006" key="5">
    <source>
        <dbReference type="Google" id="ProtNLM"/>
    </source>
</evidence>
<gene>
    <name evidence="3" type="ORF">BDN70DRAFT_912641</name>
</gene>
<sequence>MDDSKIIISYDIASGPPIRAYAANPWKTRYVLNFKGTPYRTEWVAIPDDRSLFYTLPIIKDIPTGETIGDSFEIALYLDKTYTNNGSPPLFSSSSVGLQAAFNAHVDALFTGFILLCTDGISLNPATAETKVSFLWRFRKEEWEDLTVRGDARGPMLEALKAALSELAKVYRRTEGLFLEGENLIYADFIVGAWLACYKATLPPKEWEDLQTWHDSL</sequence>
<dbReference type="InterPro" id="IPR004045">
    <property type="entry name" value="Glutathione_S-Trfase_N"/>
</dbReference>
<accession>A0A9P5Z4N5</accession>
<dbReference type="OrthoDB" id="4951845at2759"/>
<feature type="domain" description="GST N-terminal" evidence="1">
    <location>
        <begin position="25"/>
        <end position="80"/>
    </location>
</feature>
<evidence type="ECO:0000259" key="1">
    <source>
        <dbReference type="Pfam" id="PF13409"/>
    </source>
</evidence>